<evidence type="ECO:0000259" key="2">
    <source>
        <dbReference type="Pfam" id="PF00675"/>
    </source>
</evidence>
<dbReference type="Gene3D" id="3.30.830.10">
    <property type="entry name" value="Metalloenzyme, LuxS/M16 peptidase-like"/>
    <property type="match status" value="4"/>
</dbReference>
<organism evidence="4">
    <name type="scientific">Rhodothermus marinus</name>
    <name type="common">Rhodothermus obamensis</name>
    <dbReference type="NCBI Taxonomy" id="29549"/>
    <lineage>
        <taxon>Bacteria</taxon>
        <taxon>Pseudomonadati</taxon>
        <taxon>Rhodothermota</taxon>
        <taxon>Rhodothermia</taxon>
        <taxon>Rhodothermales</taxon>
        <taxon>Rhodothermaceae</taxon>
        <taxon>Rhodothermus</taxon>
    </lineage>
</organism>
<keyword evidence="1" id="KW-0732">Signal</keyword>
<evidence type="ECO:0000259" key="3">
    <source>
        <dbReference type="Pfam" id="PF05193"/>
    </source>
</evidence>
<reference evidence="4" key="1">
    <citation type="journal article" date="2020" name="mSystems">
        <title>Genome- and Community-Level Interaction Insights into Carbon Utilization and Element Cycling Functions of Hydrothermarchaeota in Hydrothermal Sediment.</title>
        <authorList>
            <person name="Zhou Z."/>
            <person name="Liu Y."/>
            <person name="Xu W."/>
            <person name="Pan J."/>
            <person name="Luo Z.H."/>
            <person name="Li M."/>
        </authorList>
    </citation>
    <scope>NUCLEOTIDE SEQUENCE [LARGE SCALE GENOMIC DNA]</scope>
    <source>
        <strain evidence="4">SpSt-143</strain>
    </source>
</reference>
<evidence type="ECO:0000256" key="1">
    <source>
        <dbReference type="SAM" id="SignalP"/>
    </source>
</evidence>
<feature type="domain" description="Peptidase M16 N-terminal" evidence="2">
    <location>
        <begin position="51"/>
        <end position="172"/>
    </location>
</feature>
<dbReference type="SUPFAM" id="SSF63411">
    <property type="entry name" value="LuxS/MPP-like metallohydrolase"/>
    <property type="match status" value="4"/>
</dbReference>
<dbReference type="InterPro" id="IPR050361">
    <property type="entry name" value="MPP/UQCRC_Complex"/>
</dbReference>
<dbReference type="InterPro" id="IPR011249">
    <property type="entry name" value="Metalloenz_LuxS/M16"/>
</dbReference>
<name>A0A7V2B282_RHOMR</name>
<dbReference type="Pfam" id="PF05193">
    <property type="entry name" value="Peptidase_M16_C"/>
    <property type="match status" value="2"/>
</dbReference>
<feature type="chain" id="PRO_5030857419" evidence="1">
    <location>
        <begin position="22"/>
        <end position="923"/>
    </location>
</feature>
<gene>
    <name evidence="4" type="ORF">ENO59_10690</name>
</gene>
<protein>
    <submittedName>
        <fullName evidence="4">Insulinase family protein</fullName>
    </submittedName>
</protein>
<dbReference type="EMBL" id="DSGB01000006">
    <property type="protein sequence ID" value="HER96956.1"/>
    <property type="molecule type" value="Genomic_DNA"/>
</dbReference>
<dbReference type="InterPro" id="IPR007863">
    <property type="entry name" value="Peptidase_M16_C"/>
</dbReference>
<accession>A0A7V2B282</accession>
<dbReference type="Pfam" id="PF00675">
    <property type="entry name" value="Peptidase_M16"/>
    <property type="match status" value="2"/>
</dbReference>
<feature type="domain" description="Peptidase M16 N-terminal" evidence="2">
    <location>
        <begin position="490"/>
        <end position="602"/>
    </location>
</feature>
<dbReference type="PANTHER" id="PTHR11851">
    <property type="entry name" value="METALLOPROTEASE"/>
    <property type="match status" value="1"/>
</dbReference>
<evidence type="ECO:0000313" key="4">
    <source>
        <dbReference type="EMBL" id="HER96956.1"/>
    </source>
</evidence>
<dbReference type="PANTHER" id="PTHR11851:SF224">
    <property type="entry name" value="PROCESSING PROTEASE"/>
    <property type="match status" value="1"/>
</dbReference>
<sequence length="923" mass="102621">MRQRKSLVIVLGLLFCSPLLAFGQATSDNPALPVEIPYQKFVLDNGLTLIVSEDHKAPIVAVNIWYHVGSKNEKPGRTGFAHLFEHLMFNGSEHFNDDWFQALERVGATDLNGTTNRDRTNYFQNVPVNALDLVLWLESDRMGHLLGAIDQAKLDEQRGVVQNEKRQGENQPYGKVWSLIAQHTYPEGHPYSWPVIGYMEDLDAATLEDVHEWFKTYYGPNNATIVIAGAIDAQTALEKVKQYFGAIPPGPPLAKPKAWVAKRTGEQRLTMEDRVPQARLYKVWNVPEWGNPERDYLELAANVLAGSKTSRLYRRLVYTDQIATDVNAFVSTGEIGSQFIIVATAKPNVPLAQVEQAVDEELARFLQEGPTPEELDRVKTDYIASFVRGVERIGGFGGKSDILAQYEVYGGDPGLYKVTLQRMQQATTAQVLAAAQAWLSDGVFVLEVHPYPQLRATGQDVDRSRLPDVGTPPVAVFPEVQQATLSNGLRVLLVERHAIPVVNFRLLLDAGYAADQFAHPGTAMLAMNMLDEGTTTRSALEISDALDRLGARLSTGSDLDVSYVSFSALRDRLDPSLELFADVVLNPAFPEADFQRLKQQQLIAIQREKVTPMQMALRVFPRLLYGEGHAYGLPLTGSGTEASVAQITREDLVRFHQTWFKPNHATLVVVGAISMEELLPRLERLFAGWKSGDIPSKNIREVTHKEASVVYLIDRPGSEQSIIFAGHVAPPEANPHKLAIEVMNTILGGTFTSRINMNLREDKGWSYGSRSMLMSARGPRPFIVYAPVQTDKTAPAMMEIKKELEGIVNGQKPISLEELDKVQRNLTLRLPGRWETANAILNDLSYVVQFGLPLDYWRSYPEAVRSLSLADVSSAASTVLHPDRLVWVVVGDRSRIEGEIRQLGFGPVHVIDTEGNLLAVRPE</sequence>
<comment type="caution">
    <text evidence="4">The sequence shown here is derived from an EMBL/GenBank/DDBJ whole genome shotgun (WGS) entry which is preliminary data.</text>
</comment>
<feature type="domain" description="Peptidase M16 C-terminal" evidence="3">
    <location>
        <begin position="647"/>
        <end position="826"/>
    </location>
</feature>
<proteinExistence type="predicted"/>
<dbReference type="InterPro" id="IPR011765">
    <property type="entry name" value="Pept_M16_N"/>
</dbReference>
<dbReference type="GO" id="GO:0046872">
    <property type="term" value="F:metal ion binding"/>
    <property type="evidence" value="ECO:0007669"/>
    <property type="project" value="InterPro"/>
</dbReference>
<feature type="signal peptide" evidence="1">
    <location>
        <begin position="1"/>
        <end position="21"/>
    </location>
</feature>
<dbReference type="AlphaFoldDB" id="A0A7V2B282"/>
<feature type="domain" description="Peptidase M16 C-terminal" evidence="3">
    <location>
        <begin position="205"/>
        <end position="380"/>
    </location>
</feature>